<protein>
    <recommendedName>
        <fullName evidence="4">Inositol monophosphatase</fullName>
    </recommendedName>
</protein>
<dbReference type="GO" id="GO:0007165">
    <property type="term" value="P:signal transduction"/>
    <property type="evidence" value="ECO:0007669"/>
    <property type="project" value="TreeGrafter"/>
</dbReference>
<dbReference type="AlphaFoldDB" id="A0A850ENK7"/>
<dbReference type="Gene3D" id="3.30.540.10">
    <property type="entry name" value="Fructose-1,6-Bisphosphatase, subunit A, domain 1"/>
    <property type="match status" value="1"/>
</dbReference>
<dbReference type="GO" id="GO:0008934">
    <property type="term" value="F:inositol monophosphate 1-phosphatase activity"/>
    <property type="evidence" value="ECO:0007669"/>
    <property type="project" value="TreeGrafter"/>
</dbReference>
<organism evidence="2 3">
    <name type="scientific">Paenibacillus agri</name>
    <dbReference type="NCBI Taxonomy" id="2744309"/>
    <lineage>
        <taxon>Bacteria</taxon>
        <taxon>Bacillati</taxon>
        <taxon>Bacillota</taxon>
        <taxon>Bacilli</taxon>
        <taxon>Bacillales</taxon>
        <taxon>Paenibacillaceae</taxon>
        <taxon>Paenibacillus</taxon>
    </lineage>
</organism>
<dbReference type="PANTHER" id="PTHR20854">
    <property type="entry name" value="INOSITOL MONOPHOSPHATASE"/>
    <property type="match status" value="1"/>
</dbReference>
<name>A0A850ENK7_9BACL</name>
<keyword evidence="1" id="KW-0479">Metal-binding</keyword>
<gene>
    <name evidence="2" type="ORF">HPT30_21120</name>
</gene>
<reference evidence="2" key="1">
    <citation type="submission" date="2020-06" db="EMBL/GenBank/DDBJ databases">
        <title>Paenibacillus sp. nov., isolated from soil.</title>
        <authorList>
            <person name="Seo Y.L."/>
        </authorList>
    </citation>
    <scope>NUCLEOTIDE SEQUENCE [LARGE SCALE GENOMIC DNA]</scope>
    <source>
        <strain evidence="2">JW14</strain>
    </source>
</reference>
<dbReference type="Proteomes" id="UP000564806">
    <property type="component" value="Unassembled WGS sequence"/>
</dbReference>
<dbReference type="RefSeq" id="WP_175373293.1">
    <property type="nucleotide sequence ID" value="NZ_JABWCS010000216.1"/>
</dbReference>
<accession>A0A850ENK7</accession>
<dbReference type="PANTHER" id="PTHR20854:SF4">
    <property type="entry name" value="INOSITOL-1-MONOPHOSPHATASE-RELATED"/>
    <property type="match status" value="1"/>
</dbReference>
<keyword evidence="3" id="KW-1185">Reference proteome</keyword>
<proteinExistence type="predicted"/>
<keyword evidence="1" id="KW-0460">Magnesium</keyword>
<dbReference type="EMBL" id="JABWCS010000216">
    <property type="protein sequence ID" value="NUU62853.1"/>
    <property type="molecule type" value="Genomic_DNA"/>
</dbReference>
<comment type="cofactor">
    <cofactor evidence="1">
        <name>Mg(2+)</name>
        <dbReference type="ChEBI" id="CHEBI:18420"/>
    </cofactor>
</comment>
<evidence type="ECO:0008006" key="4">
    <source>
        <dbReference type="Google" id="ProtNLM"/>
    </source>
</evidence>
<feature type="binding site" evidence="1">
    <location>
        <position position="92"/>
    </location>
    <ligand>
        <name>Mg(2+)</name>
        <dbReference type="ChEBI" id="CHEBI:18420"/>
        <label>1</label>
        <note>catalytic</note>
    </ligand>
</feature>
<evidence type="ECO:0000313" key="3">
    <source>
        <dbReference type="Proteomes" id="UP000564806"/>
    </source>
</evidence>
<feature type="binding site" evidence="1">
    <location>
        <position position="90"/>
    </location>
    <ligand>
        <name>Mg(2+)</name>
        <dbReference type="ChEBI" id="CHEBI:18420"/>
        <label>2</label>
    </ligand>
</feature>
<dbReference type="Pfam" id="PF00459">
    <property type="entry name" value="Inositol_P"/>
    <property type="match status" value="1"/>
</dbReference>
<sequence length="175" mass="19714">MNTSTTIDIAFCSELIVSLGAKLLKECKKDLRLTTFEEVHARATEMSEWVTRSLKEPLASKYPSILWSDSEFNLDNQRQAEFAGEYWILDPLDGALNFVQGFSFFALSLCLVRAGQPFVSFVYNPSSRELFHAVSGQGAFMNGSPIHVATKQSLANPTLQPPYPAIRQKNRRYRS</sequence>
<dbReference type="SUPFAM" id="SSF56655">
    <property type="entry name" value="Carbohydrate phosphatase"/>
    <property type="match status" value="1"/>
</dbReference>
<comment type="caution">
    <text evidence="2">The sequence shown here is derived from an EMBL/GenBank/DDBJ whole genome shotgun (WGS) entry which is preliminary data.</text>
</comment>
<feature type="binding site" evidence="1">
    <location>
        <position position="93"/>
    </location>
    <ligand>
        <name>Mg(2+)</name>
        <dbReference type="ChEBI" id="CHEBI:18420"/>
        <label>2</label>
    </ligand>
</feature>
<evidence type="ECO:0000256" key="1">
    <source>
        <dbReference type="PIRSR" id="PIRSR600760-2"/>
    </source>
</evidence>
<dbReference type="PRINTS" id="PR00377">
    <property type="entry name" value="IMPHPHTASES"/>
</dbReference>
<evidence type="ECO:0000313" key="2">
    <source>
        <dbReference type="EMBL" id="NUU62853.1"/>
    </source>
</evidence>
<dbReference type="GO" id="GO:0006020">
    <property type="term" value="P:inositol metabolic process"/>
    <property type="evidence" value="ECO:0007669"/>
    <property type="project" value="TreeGrafter"/>
</dbReference>
<dbReference type="InterPro" id="IPR000760">
    <property type="entry name" value="Inositol_monophosphatase-like"/>
</dbReference>
<dbReference type="GO" id="GO:0046872">
    <property type="term" value="F:metal ion binding"/>
    <property type="evidence" value="ECO:0007669"/>
    <property type="project" value="UniProtKB-KW"/>
</dbReference>